<dbReference type="SMART" id="SM00287">
    <property type="entry name" value="SH3b"/>
    <property type="match status" value="1"/>
</dbReference>
<accession>A0A2U8FQZ3</accession>
<dbReference type="InterPro" id="IPR003646">
    <property type="entry name" value="SH3-like_bac-type"/>
</dbReference>
<dbReference type="OrthoDB" id="9052098at2"/>
<gene>
    <name evidence="3" type="ORF">DEH84_08670</name>
</gene>
<keyword evidence="4" id="KW-1185">Reference proteome</keyword>
<evidence type="ECO:0000256" key="1">
    <source>
        <dbReference type="SAM" id="Phobius"/>
    </source>
</evidence>
<name>A0A2U8FQZ3_9BURK</name>
<dbReference type="PROSITE" id="PS51781">
    <property type="entry name" value="SH3B"/>
    <property type="match status" value="1"/>
</dbReference>
<dbReference type="Pfam" id="PF08239">
    <property type="entry name" value="SH3_3"/>
    <property type="match status" value="1"/>
</dbReference>
<dbReference type="AlphaFoldDB" id="A0A2U8FQZ3"/>
<sequence length="365" mass="40302">MNETKNLADIDKLGGVDWRRHLPDTLVQSLVKASDVTAGWRKHLDALGPAADLQRIMRQHEGLSAHAAAIRVAQLSQQQMLGKQYADILASAAPFTGNAALFGDLQRQIDAASSSVSVELMRMVDDMSKGSALRAAMDMAKAWQDPFEDIRKSLLGYQTPFQRLTEKALVDSIAKSGLHASLKSTDFSAVWQELDAKLKAQASVAMRTIAHEAAEQPTPEAALEQILAAIAQTSEPKLQKVLWLIVVPMVFLLLNAFLAPIGDFYVKRLLEEKPRQEAHKAVKQAASDTVGDLRLLSDYRYVATNSLMVRSSASARSPVIGQLHFGQTVHVLQKDKDFTLVSWTSPDHTSSVQGWVFSRYLKRFE</sequence>
<protein>
    <recommendedName>
        <fullName evidence="2">SH3b domain-containing protein</fullName>
    </recommendedName>
</protein>
<keyword evidence="1" id="KW-1133">Transmembrane helix</keyword>
<keyword evidence="1" id="KW-0472">Membrane</keyword>
<dbReference type="KEGG" id="aon:DEH84_08670"/>
<feature type="domain" description="SH3b" evidence="2">
    <location>
        <begin position="297"/>
        <end position="365"/>
    </location>
</feature>
<proteinExistence type="predicted"/>
<keyword evidence="1" id="KW-0812">Transmembrane</keyword>
<dbReference type="RefSeq" id="WP_109036496.1">
    <property type="nucleotide sequence ID" value="NZ_CP029210.1"/>
</dbReference>
<evidence type="ECO:0000259" key="2">
    <source>
        <dbReference type="PROSITE" id="PS51781"/>
    </source>
</evidence>
<dbReference type="EMBL" id="CP029210">
    <property type="protein sequence ID" value="AWI53492.1"/>
    <property type="molecule type" value="Genomic_DNA"/>
</dbReference>
<feature type="transmembrane region" description="Helical" evidence="1">
    <location>
        <begin position="241"/>
        <end position="266"/>
    </location>
</feature>
<organism evidence="3 4">
    <name type="scientific">Aquabacterium olei</name>
    <dbReference type="NCBI Taxonomy" id="1296669"/>
    <lineage>
        <taxon>Bacteria</taxon>
        <taxon>Pseudomonadati</taxon>
        <taxon>Pseudomonadota</taxon>
        <taxon>Betaproteobacteria</taxon>
        <taxon>Burkholderiales</taxon>
        <taxon>Aquabacterium</taxon>
    </lineage>
</organism>
<dbReference type="Proteomes" id="UP000244892">
    <property type="component" value="Chromosome"/>
</dbReference>
<dbReference type="Gene3D" id="2.30.30.40">
    <property type="entry name" value="SH3 Domains"/>
    <property type="match status" value="1"/>
</dbReference>
<reference evidence="3 4" key="1">
    <citation type="submission" date="2018-05" db="EMBL/GenBank/DDBJ databases">
        <title>complete genome sequence of Aquabacterium olei NBRC 110486.</title>
        <authorList>
            <person name="Tang B."/>
            <person name="Chang J."/>
            <person name="Zhang L."/>
            <person name="Yang H."/>
        </authorList>
    </citation>
    <scope>NUCLEOTIDE SEQUENCE [LARGE SCALE GENOMIC DNA]</scope>
    <source>
        <strain evidence="3 4">NBRC 110486</strain>
    </source>
</reference>
<evidence type="ECO:0000313" key="3">
    <source>
        <dbReference type="EMBL" id="AWI53492.1"/>
    </source>
</evidence>
<evidence type="ECO:0000313" key="4">
    <source>
        <dbReference type="Proteomes" id="UP000244892"/>
    </source>
</evidence>